<evidence type="ECO:0000313" key="2">
    <source>
        <dbReference type="Proteomes" id="UP000249748"/>
    </source>
</evidence>
<gene>
    <name evidence="1" type="ORF">BO79DRAFT_3561</name>
</gene>
<accession>A0ACD1IV52</accession>
<organism evidence="1 2">
    <name type="scientific">Aspergillus costaricaensis CBS 115574</name>
    <dbReference type="NCBI Taxonomy" id="1448317"/>
    <lineage>
        <taxon>Eukaryota</taxon>
        <taxon>Fungi</taxon>
        <taxon>Dikarya</taxon>
        <taxon>Ascomycota</taxon>
        <taxon>Pezizomycotina</taxon>
        <taxon>Eurotiomycetes</taxon>
        <taxon>Eurotiomycetidae</taxon>
        <taxon>Eurotiales</taxon>
        <taxon>Aspergillaceae</taxon>
        <taxon>Aspergillus</taxon>
        <taxon>Aspergillus subgen. Circumdati</taxon>
    </lineage>
</organism>
<evidence type="ECO:0000313" key="1">
    <source>
        <dbReference type="EMBL" id="RAK94509.1"/>
    </source>
</evidence>
<keyword evidence="2" id="KW-1185">Reference proteome</keyword>
<reference evidence="1" key="1">
    <citation type="submission" date="2018-02" db="EMBL/GenBank/DDBJ databases">
        <title>The genomes of Aspergillus section Nigri reveals drivers in fungal speciation.</title>
        <authorList>
            <consortium name="DOE Joint Genome Institute"/>
            <person name="Vesth T.C."/>
            <person name="Nybo J."/>
            <person name="Theobald S."/>
            <person name="Brandl J."/>
            <person name="Frisvad J.C."/>
            <person name="Nielsen K.F."/>
            <person name="Lyhne E.K."/>
            <person name="Kogle M.E."/>
            <person name="Kuo A."/>
            <person name="Riley R."/>
            <person name="Clum A."/>
            <person name="Nolan M."/>
            <person name="Lipzen A."/>
            <person name="Salamov A."/>
            <person name="Henrissat B."/>
            <person name="Wiebenga A."/>
            <person name="De vries R.P."/>
            <person name="Grigoriev I.V."/>
            <person name="Mortensen U.H."/>
            <person name="Andersen M.R."/>
            <person name="Baker S.E."/>
        </authorList>
    </citation>
    <scope>NUCLEOTIDE SEQUENCE</scope>
    <source>
        <strain evidence="1">CBS 115574</strain>
    </source>
</reference>
<sequence length="76" mass="9054">MERIISSIKRRVNPMRKNPKEGKEGVRINRKKRRVLEGLYVKHIAKDRGQREGEREKTDERGQGEVIRKGDWRSID</sequence>
<dbReference type="EMBL" id="KZ824535">
    <property type="protein sequence ID" value="RAK94509.1"/>
    <property type="molecule type" value="Genomic_DNA"/>
</dbReference>
<name>A0ACD1IV52_9EURO</name>
<proteinExistence type="predicted"/>
<protein>
    <submittedName>
        <fullName evidence="1">Uncharacterized protein</fullName>
    </submittedName>
</protein>
<dbReference type="Proteomes" id="UP000249748">
    <property type="component" value="Unassembled WGS sequence"/>
</dbReference>